<accession>A0A495DNJ6</accession>
<organism evidence="1 2">
    <name type="scientific">Maricaulis maris</name>
    <dbReference type="NCBI Taxonomy" id="74318"/>
    <lineage>
        <taxon>Bacteria</taxon>
        <taxon>Pseudomonadati</taxon>
        <taxon>Pseudomonadota</taxon>
        <taxon>Alphaproteobacteria</taxon>
        <taxon>Maricaulales</taxon>
        <taxon>Maricaulaceae</taxon>
        <taxon>Maricaulis</taxon>
    </lineage>
</organism>
<evidence type="ECO:0000313" key="2">
    <source>
        <dbReference type="Proteomes" id="UP000273675"/>
    </source>
</evidence>
<name>A0A495DNJ6_9PROT</name>
<dbReference type="OrthoDB" id="7262891at2"/>
<evidence type="ECO:0000313" key="1">
    <source>
        <dbReference type="EMBL" id="RKR03599.1"/>
    </source>
</evidence>
<dbReference type="RefSeq" id="WP_121209579.1">
    <property type="nucleotide sequence ID" value="NZ_RBIM01000001.1"/>
</dbReference>
<reference evidence="1 2" key="1">
    <citation type="submission" date="2018-10" db="EMBL/GenBank/DDBJ databases">
        <title>Genomic Encyclopedia of Type Strains, Phase IV (KMG-IV): sequencing the most valuable type-strain genomes for metagenomic binning, comparative biology and taxonomic classification.</title>
        <authorList>
            <person name="Goeker M."/>
        </authorList>
    </citation>
    <scope>NUCLEOTIDE SEQUENCE [LARGE SCALE GENOMIC DNA]</scope>
    <source>
        <strain evidence="1 2">DSM 4734</strain>
    </source>
</reference>
<dbReference type="EMBL" id="RBIM01000001">
    <property type="protein sequence ID" value="RKR03599.1"/>
    <property type="molecule type" value="Genomic_DNA"/>
</dbReference>
<protein>
    <submittedName>
        <fullName evidence="1">Uncharacterized protein</fullName>
    </submittedName>
</protein>
<gene>
    <name evidence="1" type="ORF">C7435_0035</name>
</gene>
<sequence>MTPQERAIESCAGHVVQTDQSTCFRFSTPDQQPYWFFVCWVPGHVFIGGDIGSITFVHYHAFQSMRSAMDWLSGDDDTYQLGKTDVQMVLDVDQTRAQVKEFEREAEEYGEPTGGFAELLDQIVAGNEHAIPAALAEAECVSDYYGTEDYGWKPRFQLACARLAAKAWLTANPACVDERGAS</sequence>
<comment type="caution">
    <text evidence="1">The sequence shown here is derived from an EMBL/GenBank/DDBJ whole genome shotgun (WGS) entry which is preliminary data.</text>
</comment>
<dbReference type="Proteomes" id="UP000273675">
    <property type="component" value="Unassembled WGS sequence"/>
</dbReference>
<proteinExistence type="predicted"/>
<dbReference type="AlphaFoldDB" id="A0A495DNJ6"/>